<evidence type="ECO:0000313" key="2">
    <source>
        <dbReference type="Proteomes" id="UP000188533"/>
    </source>
</evidence>
<keyword evidence="2" id="KW-1185">Reference proteome</keyword>
<organism evidence="1 2">
    <name type="scientific">Lentinula edodes</name>
    <name type="common">Shiitake mushroom</name>
    <name type="synonym">Lentinus edodes</name>
    <dbReference type="NCBI Taxonomy" id="5353"/>
    <lineage>
        <taxon>Eukaryota</taxon>
        <taxon>Fungi</taxon>
        <taxon>Dikarya</taxon>
        <taxon>Basidiomycota</taxon>
        <taxon>Agaricomycotina</taxon>
        <taxon>Agaricomycetes</taxon>
        <taxon>Agaricomycetidae</taxon>
        <taxon>Agaricales</taxon>
        <taxon>Marasmiineae</taxon>
        <taxon>Omphalotaceae</taxon>
        <taxon>Lentinula</taxon>
    </lineage>
</organism>
<sequence>MYGAENFVGTMILCVPRIIDKIYEYAQHRPVDTKLNPFSALGLAKSSLTLGISRCSRALNYNFASFYPLRQSLGLTSQIIVMVFFSKFTISLFALQFFAVQGFPAESRSDGINICGGNAYPCPVGYICCGPLVDINGTVYGSSCVPENGACPL</sequence>
<dbReference type="EMBL" id="BDGU01001825">
    <property type="protein sequence ID" value="GAW10513.1"/>
    <property type="molecule type" value="Genomic_DNA"/>
</dbReference>
<reference evidence="1 2" key="1">
    <citation type="submission" date="2016-08" db="EMBL/GenBank/DDBJ databases">
        <authorList>
            <consortium name="Lentinula edodes genome sequencing consortium"/>
            <person name="Sakamoto Y."/>
            <person name="Nakade K."/>
            <person name="Sato S."/>
            <person name="Yoshida Y."/>
            <person name="Miyazaki K."/>
            <person name="Natsume S."/>
            <person name="Konno N."/>
        </authorList>
    </citation>
    <scope>NUCLEOTIDE SEQUENCE [LARGE SCALE GENOMIC DNA]</scope>
    <source>
        <strain evidence="1 2">NBRC 111202</strain>
    </source>
</reference>
<dbReference type="Proteomes" id="UP000188533">
    <property type="component" value="Unassembled WGS sequence"/>
</dbReference>
<gene>
    <name evidence="1" type="ORF">LENED_012790</name>
</gene>
<proteinExistence type="predicted"/>
<reference evidence="1 2" key="2">
    <citation type="submission" date="2017-02" db="EMBL/GenBank/DDBJ databases">
        <title>A genome survey and senescence transcriptome analysis in Lentinula edodes.</title>
        <authorList>
            <person name="Sakamoto Y."/>
            <person name="Nakade K."/>
            <person name="Sato S."/>
            <person name="Yoshida Y."/>
            <person name="Miyazaki K."/>
            <person name="Natsume S."/>
            <person name="Konno N."/>
        </authorList>
    </citation>
    <scope>NUCLEOTIDE SEQUENCE [LARGE SCALE GENOMIC DNA]</scope>
    <source>
        <strain evidence="1 2">NBRC 111202</strain>
    </source>
</reference>
<comment type="caution">
    <text evidence="1">The sequence shown here is derived from an EMBL/GenBank/DDBJ whole genome shotgun (WGS) entry which is preliminary data.</text>
</comment>
<dbReference type="AlphaFoldDB" id="A0A1Q3ETI0"/>
<protein>
    <submittedName>
        <fullName evidence="1">Uncharacterized protein</fullName>
    </submittedName>
</protein>
<evidence type="ECO:0000313" key="1">
    <source>
        <dbReference type="EMBL" id="GAW10513.1"/>
    </source>
</evidence>
<name>A0A1Q3ETI0_LENED</name>
<accession>A0A1Q3ETI0</accession>